<comment type="function">
    <text evidence="2 3">Might take part in the signal recognition particle (SRP) pathway. This is inferred from the conservation of its genetic proximity to ftsY/ffh. May be a regulatory protein.</text>
</comment>
<dbReference type="InterPro" id="IPR013324">
    <property type="entry name" value="RNA_pol_sigma_r3/r4-like"/>
</dbReference>
<name>A0A9D1X5E2_9FIRM</name>
<gene>
    <name evidence="4" type="ORF">H9849_08690</name>
</gene>
<dbReference type="Proteomes" id="UP000886805">
    <property type="component" value="Unassembled WGS sequence"/>
</dbReference>
<protein>
    <recommendedName>
        <fullName evidence="3">UPF0122 protein H9849_08690</fullName>
    </recommendedName>
</protein>
<dbReference type="InterPro" id="IPR036388">
    <property type="entry name" value="WH-like_DNA-bd_sf"/>
</dbReference>
<comment type="similarity">
    <text evidence="1 3">Belongs to the UPF0122 family.</text>
</comment>
<proteinExistence type="inferred from homology"/>
<dbReference type="AlphaFoldDB" id="A0A9D1X5E2"/>
<dbReference type="Gene3D" id="1.10.10.10">
    <property type="entry name" value="Winged helix-like DNA-binding domain superfamily/Winged helix DNA-binding domain"/>
    <property type="match status" value="1"/>
</dbReference>
<reference evidence="4" key="2">
    <citation type="submission" date="2021-04" db="EMBL/GenBank/DDBJ databases">
        <authorList>
            <person name="Gilroy R."/>
        </authorList>
    </citation>
    <scope>NUCLEOTIDE SEQUENCE</scope>
    <source>
        <strain evidence="4">ChiSxjej3B15-1167</strain>
    </source>
</reference>
<dbReference type="NCBIfam" id="NF045758">
    <property type="entry name" value="YlxM"/>
    <property type="match status" value="1"/>
</dbReference>
<accession>A0A9D1X5E2</accession>
<evidence type="ECO:0000256" key="1">
    <source>
        <dbReference type="ARBA" id="ARBA00008720"/>
    </source>
</evidence>
<dbReference type="PANTHER" id="PTHR40083">
    <property type="entry name" value="UPF0122 PROTEIN CBO2450/CLC_2298"/>
    <property type="match status" value="1"/>
</dbReference>
<dbReference type="PANTHER" id="PTHR40083:SF1">
    <property type="entry name" value="UPF0122 PROTEIN YLXM"/>
    <property type="match status" value="1"/>
</dbReference>
<reference evidence="4" key="1">
    <citation type="journal article" date="2021" name="PeerJ">
        <title>Extensive microbial diversity within the chicken gut microbiome revealed by metagenomics and culture.</title>
        <authorList>
            <person name="Gilroy R."/>
            <person name="Ravi A."/>
            <person name="Getino M."/>
            <person name="Pursley I."/>
            <person name="Horton D.L."/>
            <person name="Alikhan N.F."/>
            <person name="Baker D."/>
            <person name="Gharbi K."/>
            <person name="Hall N."/>
            <person name="Watson M."/>
            <person name="Adriaenssens E.M."/>
            <person name="Foster-Nyarko E."/>
            <person name="Jarju S."/>
            <person name="Secka A."/>
            <person name="Antonio M."/>
            <person name="Oren A."/>
            <person name="Chaudhuri R.R."/>
            <person name="La Ragione R."/>
            <person name="Hildebrand F."/>
            <person name="Pallen M.J."/>
        </authorList>
    </citation>
    <scope>NUCLEOTIDE SEQUENCE</scope>
    <source>
        <strain evidence="4">ChiSxjej3B15-1167</strain>
    </source>
</reference>
<dbReference type="InterPro" id="IPR007394">
    <property type="entry name" value="UPF0122"/>
</dbReference>
<dbReference type="GO" id="GO:0003677">
    <property type="term" value="F:DNA binding"/>
    <property type="evidence" value="ECO:0007669"/>
    <property type="project" value="UniProtKB-KW"/>
</dbReference>
<evidence type="ECO:0000313" key="4">
    <source>
        <dbReference type="EMBL" id="HIX73084.1"/>
    </source>
</evidence>
<evidence type="ECO:0000313" key="5">
    <source>
        <dbReference type="Proteomes" id="UP000886805"/>
    </source>
</evidence>
<comment type="caution">
    <text evidence="4">The sequence shown here is derived from an EMBL/GenBank/DDBJ whole genome shotgun (WGS) entry which is preliminary data.</text>
</comment>
<evidence type="ECO:0000256" key="3">
    <source>
        <dbReference type="HAMAP-Rule" id="MF_00245"/>
    </source>
</evidence>
<dbReference type="HAMAP" id="MF_00245">
    <property type="entry name" value="UPF0122"/>
    <property type="match status" value="1"/>
</dbReference>
<dbReference type="InterPro" id="IPR054831">
    <property type="entry name" value="UPF0122_fam_protein"/>
</dbReference>
<keyword evidence="4" id="KW-0238">DNA-binding</keyword>
<dbReference type="SUPFAM" id="SSF88659">
    <property type="entry name" value="Sigma3 and sigma4 domains of RNA polymerase sigma factors"/>
    <property type="match status" value="1"/>
</dbReference>
<dbReference type="Pfam" id="PF04297">
    <property type="entry name" value="UPF0122"/>
    <property type="match status" value="1"/>
</dbReference>
<evidence type="ECO:0000256" key="2">
    <source>
        <dbReference type="ARBA" id="ARBA00024764"/>
    </source>
</evidence>
<organism evidence="4 5">
    <name type="scientific">Candidatus Anaerobutyricum stercoripullorum</name>
    <dbReference type="NCBI Taxonomy" id="2838456"/>
    <lineage>
        <taxon>Bacteria</taxon>
        <taxon>Bacillati</taxon>
        <taxon>Bacillota</taxon>
        <taxon>Clostridia</taxon>
        <taxon>Lachnospirales</taxon>
        <taxon>Lachnospiraceae</taxon>
        <taxon>Anaerobutyricum</taxon>
    </lineage>
</organism>
<dbReference type="EMBL" id="DXEQ01000261">
    <property type="protein sequence ID" value="HIX73084.1"/>
    <property type="molecule type" value="Genomic_DNA"/>
</dbReference>
<sequence length="120" mass="14007">MILDGIAKKALLFDFYGELLTENQKEVYGEHIQNDLSVSEIAQLRGISRQGVHDMIRRCEKILVDYEERLHLVEHFLTVKKMVGVIHRYAEEISDCGDREEISGRIEDIKRISSEILEQY</sequence>